<reference evidence="6" key="1">
    <citation type="submission" date="2024-06" db="EMBL/GenBank/DDBJ databases">
        <authorList>
            <person name="Coelho C."/>
            <person name="Bento M."/>
            <person name="Garcia E."/>
            <person name="Camelo A."/>
            <person name="Brandao I."/>
            <person name="Espirito Santo C."/>
            <person name="Trovao J."/>
            <person name="Verissimo A."/>
            <person name="Costa J."/>
            <person name="Tiago I."/>
        </authorList>
    </citation>
    <scope>NUCLEOTIDE SEQUENCE</scope>
    <source>
        <strain evidence="6">KWT182</strain>
    </source>
</reference>
<keyword evidence="2" id="KW-0238">DNA-binding</keyword>
<dbReference type="InterPro" id="IPR018062">
    <property type="entry name" value="HTH_AraC-typ_CS"/>
</dbReference>
<evidence type="ECO:0000313" key="6">
    <source>
        <dbReference type="EMBL" id="XBS68868.1"/>
    </source>
</evidence>
<accession>A0AAU7Q748</accession>
<dbReference type="InterPro" id="IPR003313">
    <property type="entry name" value="AraC-bd"/>
</dbReference>
<evidence type="ECO:0000256" key="4">
    <source>
        <dbReference type="ARBA" id="ARBA00023163"/>
    </source>
</evidence>
<protein>
    <submittedName>
        <fullName evidence="6">AraC family transcriptional regulator</fullName>
    </submittedName>
</protein>
<dbReference type="SMART" id="SM00342">
    <property type="entry name" value="HTH_ARAC"/>
    <property type="match status" value="1"/>
</dbReference>
<name>A0AAU7Q748_9GAMM</name>
<organism evidence="6">
    <name type="scientific">Acerihabitans sp. KWT182</name>
    <dbReference type="NCBI Taxonomy" id="3157919"/>
    <lineage>
        <taxon>Bacteria</taxon>
        <taxon>Pseudomonadati</taxon>
        <taxon>Pseudomonadota</taxon>
        <taxon>Gammaproteobacteria</taxon>
        <taxon>Enterobacterales</taxon>
        <taxon>Pectobacteriaceae</taxon>
        <taxon>Acerihabitans</taxon>
    </lineage>
</organism>
<dbReference type="InterPro" id="IPR050204">
    <property type="entry name" value="AraC_XylS_family_regulators"/>
</dbReference>
<keyword evidence="1" id="KW-0805">Transcription regulation</keyword>
<dbReference type="SUPFAM" id="SSF51215">
    <property type="entry name" value="Regulatory protein AraC"/>
    <property type="match status" value="1"/>
</dbReference>
<gene>
    <name evidence="6" type="ORF">ABK905_20240</name>
</gene>
<dbReference type="InterPro" id="IPR014710">
    <property type="entry name" value="RmlC-like_jellyroll"/>
</dbReference>
<dbReference type="GO" id="GO:0043565">
    <property type="term" value="F:sequence-specific DNA binding"/>
    <property type="evidence" value="ECO:0007669"/>
    <property type="project" value="InterPro"/>
</dbReference>
<dbReference type="PANTHER" id="PTHR46796:SF7">
    <property type="entry name" value="ARAC FAMILY TRANSCRIPTIONAL REGULATOR"/>
    <property type="match status" value="1"/>
</dbReference>
<dbReference type="InterPro" id="IPR018060">
    <property type="entry name" value="HTH_AraC"/>
</dbReference>
<dbReference type="AlphaFoldDB" id="A0AAU7Q748"/>
<dbReference type="SUPFAM" id="SSF46689">
    <property type="entry name" value="Homeodomain-like"/>
    <property type="match status" value="1"/>
</dbReference>
<dbReference type="Gene3D" id="2.60.120.10">
    <property type="entry name" value="Jelly Rolls"/>
    <property type="match status" value="1"/>
</dbReference>
<dbReference type="InterPro" id="IPR009057">
    <property type="entry name" value="Homeodomain-like_sf"/>
</dbReference>
<dbReference type="Pfam" id="PF12833">
    <property type="entry name" value="HTH_18"/>
    <property type="match status" value="1"/>
</dbReference>
<evidence type="ECO:0000256" key="2">
    <source>
        <dbReference type="ARBA" id="ARBA00023125"/>
    </source>
</evidence>
<feature type="domain" description="HTH araC/xylS-type" evidence="5">
    <location>
        <begin position="187"/>
        <end position="285"/>
    </location>
</feature>
<dbReference type="Pfam" id="PF02311">
    <property type="entry name" value="AraC_binding"/>
    <property type="match status" value="1"/>
</dbReference>
<dbReference type="Gene3D" id="1.10.10.60">
    <property type="entry name" value="Homeodomain-like"/>
    <property type="match status" value="1"/>
</dbReference>
<sequence>MRRAYGGGKKSTIVSNFYRNSLEFTPLINYRLLRGGQIATAPDFIVRRESVAGHEFIFPVRGSGWVEIEGKTFKAGAGQLIWLPVRLAHAHYPTRDDPWEIEWIRVDGEKLNNFMNFLNIEDNPVFTIRDKNTVAALFSEILTQFSLRDFTADIRSEICITELILIMLNSRSIEHNNNAGRMHKNLHKLISHMQSHYSDEWSIDAFLRYCQVSKSQLFHLFNTTFQQSPMKWLKSYRMSQARRLLVETTGSIAEIGQQVGYNDPLHFSRDFRLLNGLPPSAFRKKEKLTQR</sequence>
<dbReference type="PANTHER" id="PTHR46796">
    <property type="entry name" value="HTH-TYPE TRANSCRIPTIONAL ACTIVATOR RHAS-RELATED"/>
    <property type="match status" value="1"/>
</dbReference>
<evidence type="ECO:0000256" key="3">
    <source>
        <dbReference type="ARBA" id="ARBA00023159"/>
    </source>
</evidence>
<dbReference type="EMBL" id="CP157947">
    <property type="protein sequence ID" value="XBS68868.1"/>
    <property type="molecule type" value="Genomic_DNA"/>
</dbReference>
<keyword evidence="3" id="KW-0010">Activator</keyword>
<evidence type="ECO:0000259" key="5">
    <source>
        <dbReference type="PROSITE" id="PS01124"/>
    </source>
</evidence>
<dbReference type="PROSITE" id="PS00041">
    <property type="entry name" value="HTH_ARAC_FAMILY_1"/>
    <property type="match status" value="1"/>
</dbReference>
<proteinExistence type="predicted"/>
<dbReference type="InterPro" id="IPR037923">
    <property type="entry name" value="HTH-like"/>
</dbReference>
<dbReference type="PROSITE" id="PS01124">
    <property type="entry name" value="HTH_ARAC_FAMILY_2"/>
    <property type="match status" value="1"/>
</dbReference>
<evidence type="ECO:0000256" key="1">
    <source>
        <dbReference type="ARBA" id="ARBA00023015"/>
    </source>
</evidence>
<dbReference type="GO" id="GO:0003700">
    <property type="term" value="F:DNA-binding transcription factor activity"/>
    <property type="evidence" value="ECO:0007669"/>
    <property type="project" value="InterPro"/>
</dbReference>
<keyword evidence="4" id="KW-0804">Transcription</keyword>